<dbReference type="Proteomes" id="UP000683000">
    <property type="component" value="Unassembled WGS sequence"/>
</dbReference>
<evidence type="ECO:0000256" key="3">
    <source>
        <dbReference type="ARBA" id="ARBA00022840"/>
    </source>
</evidence>
<feature type="binding site" evidence="6">
    <location>
        <position position="56"/>
    </location>
    <ligand>
        <name>substrate</name>
    </ligand>
</feature>
<dbReference type="GO" id="GO:0005739">
    <property type="term" value="C:mitochondrion"/>
    <property type="evidence" value="ECO:0007669"/>
    <property type="project" value="TreeGrafter"/>
</dbReference>
<sequence length="225" mass="24886">MSITALQSTKKALRRSMAKTLRDLTQSEVQSQSEAIVAKVVALPAFKHAKTISCYLSMPTAEVQTGALVANILADSGKKLFVPSLTSKEGQMDFVRLYDKEDLRTLPAGLWGIPEPTAEWKSEKRQSASKPHLREGNRIRPLHHLLAGVAFDSSLSRLGHGKGYYDHFISSYVDAAKRPRPLLVALSLQQQMVEAGQVPMTDHDEKVDVIATPKDIITRENLVIE</sequence>
<dbReference type="EC" id="6.3.3.2" evidence="5 7"/>
<dbReference type="EMBL" id="JAGFBS010000009">
    <property type="protein sequence ID" value="KAG6377348.1"/>
    <property type="molecule type" value="Genomic_DNA"/>
</dbReference>
<evidence type="ECO:0000256" key="4">
    <source>
        <dbReference type="ARBA" id="ARBA00036539"/>
    </source>
</evidence>
<dbReference type="Gene3D" id="3.40.50.10420">
    <property type="entry name" value="NagB/RpiA/CoA transferase-like"/>
    <property type="match status" value="1"/>
</dbReference>
<proteinExistence type="inferred from homology"/>
<feature type="binding site" evidence="6">
    <location>
        <begin position="157"/>
        <end position="165"/>
    </location>
    <ligand>
        <name>ATP</name>
        <dbReference type="ChEBI" id="CHEBI:30616"/>
    </ligand>
</feature>
<gene>
    <name evidence="8" type="ORF">JVT61DRAFT_15141</name>
</gene>
<dbReference type="GO" id="GO:0005524">
    <property type="term" value="F:ATP binding"/>
    <property type="evidence" value="ECO:0007669"/>
    <property type="project" value="UniProtKB-KW"/>
</dbReference>
<dbReference type="OrthoDB" id="2015992at2759"/>
<keyword evidence="8" id="KW-0436">Ligase</keyword>
<comment type="caution">
    <text evidence="8">The sequence shown here is derived from an EMBL/GenBank/DDBJ whole genome shotgun (WGS) entry which is preliminary data.</text>
</comment>
<dbReference type="NCBIfam" id="TIGR02727">
    <property type="entry name" value="MTHFS_bact"/>
    <property type="match status" value="1"/>
</dbReference>
<feature type="binding site" evidence="6">
    <location>
        <begin position="10"/>
        <end position="14"/>
    </location>
    <ligand>
        <name>ATP</name>
        <dbReference type="ChEBI" id="CHEBI:30616"/>
    </ligand>
</feature>
<keyword evidence="9" id="KW-1185">Reference proteome</keyword>
<dbReference type="GO" id="GO:0030272">
    <property type="term" value="F:5-formyltetrahydrofolate cyclo-ligase activity"/>
    <property type="evidence" value="ECO:0007669"/>
    <property type="project" value="UniProtKB-EC"/>
</dbReference>
<dbReference type="PIRSF" id="PIRSF006806">
    <property type="entry name" value="FTHF_cligase"/>
    <property type="match status" value="1"/>
</dbReference>
<keyword evidence="2 6" id="KW-0547">Nucleotide-binding</keyword>
<evidence type="ECO:0000256" key="2">
    <source>
        <dbReference type="ARBA" id="ARBA00022741"/>
    </source>
</evidence>
<dbReference type="GO" id="GO:0009396">
    <property type="term" value="P:folic acid-containing compound biosynthetic process"/>
    <property type="evidence" value="ECO:0007669"/>
    <property type="project" value="TreeGrafter"/>
</dbReference>
<keyword evidence="7" id="KW-0460">Magnesium</keyword>
<dbReference type="PANTHER" id="PTHR23407:SF1">
    <property type="entry name" value="5-FORMYLTETRAHYDROFOLATE CYCLO-LIGASE"/>
    <property type="match status" value="1"/>
</dbReference>
<dbReference type="InterPro" id="IPR024185">
    <property type="entry name" value="FTHF_cligase-like_sf"/>
</dbReference>
<comment type="similarity">
    <text evidence="1 7">Belongs to the 5-formyltetrahydrofolate cyclo-ligase family.</text>
</comment>
<evidence type="ECO:0000256" key="7">
    <source>
        <dbReference type="RuleBase" id="RU361279"/>
    </source>
</evidence>
<name>A0A8I3A9X9_9AGAM</name>
<dbReference type="SUPFAM" id="SSF100950">
    <property type="entry name" value="NagB/RpiA/CoA transferase-like"/>
    <property type="match status" value="1"/>
</dbReference>
<feature type="binding site" evidence="6">
    <location>
        <position position="62"/>
    </location>
    <ligand>
        <name>substrate</name>
    </ligand>
</feature>
<dbReference type="GO" id="GO:0035999">
    <property type="term" value="P:tetrahydrofolate interconversion"/>
    <property type="evidence" value="ECO:0007669"/>
    <property type="project" value="TreeGrafter"/>
</dbReference>
<dbReference type="PANTHER" id="PTHR23407">
    <property type="entry name" value="ATPASE INHIBITOR/5-FORMYLTETRAHYDROFOLATE CYCLO-LIGASE"/>
    <property type="match status" value="1"/>
</dbReference>
<evidence type="ECO:0000313" key="9">
    <source>
        <dbReference type="Proteomes" id="UP000683000"/>
    </source>
</evidence>
<dbReference type="InterPro" id="IPR037171">
    <property type="entry name" value="NagB/RpiA_transferase-like"/>
</dbReference>
<dbReference type="AlphaFoldDB" id="A0A8I3A9X9"/>
<dbReference type="Pfam" id="PF01812">
    <property type="entry name" value="5-FTHF_cyc-lig"/>
    <property type="match status" value="1"/>
</dbReference>
<dbReference type="GO" id="GO:0046872">
    <property type="term" value="F:metal ion binding"/>
    <property type="evidence" value="ECO:0007669"/>
    <property type="project" value="UniProtKB-KW"/>
</dbReference>
<keyword evidence="7" id="KW-0479">Metal-binding</keyword>
<evidence type="ECO:0000256" key="1">
    <source>
        <dbReference type="ARBA" id="ARBA00010638"/>
    </source>
</evidence>
<comment type="catalytic activity">
    <reaction evidence="4 7">
        <text>(6S)-5-formyl-5,6,7,8-tetrahydrofolate + ATP = (6R)-5,10-methenyltetrahydrofolate + ADP + phosphate</text>
        <dbReference type="Rhea" id="RHEA:10488"/>
        <dbReference type="ChEBI" id="CHEBI:30616"/>
        <dbReference type="ChEBI" id="CHEBI:43474"/>
        <dbReference type="ChEBI" id="CHEBI:57455"/>
        <dbReference type="ChEBI" id="CHEBI:57457"/>
        <dbReference type="ChEBI" id="CHEBI:456216"/>
        <dbReference type="EC" id="6.3.3.2"/>
    </reaction>
</comment>
<evidence type="ECO:0000256" key="5">
    <source>
        <dbReference type="ARBA" id="ARBA00038966"/>
    </source>
</evidence>
<comment type="cofactor">
    <cofactor evidence="7">
        <name>Mg(2+)</name>
        <dbReference type="ChEBI" id="CHEBI:18420"/>
    </cofactor>
</comment>
<keyword evidence="3 6" id="KW-0067">ATP-binding</keyword>
<evidence type="ECO:0000256" key="6">
    <source>
        <dbReference type="PIRSR" id="PIRSR006806-1"/>
    </source>
</evidence>
<accession>A0A8I3A9X9</accession>
<evidence type="ECO:0000313" key="8">
    <source>
        <dbReference type="EMBL" id="KAG6377348.1"/>
    </source>
</evidence>
<organism evidence="8 9">
    <name type="scientific">Boletus reticuloceps</name>
    <dbReference type="NCBI Taxonomy" id="495285"/>
    <lineage>
        <taxon>Eukaryota</taxon>
        <taxon>Fungi</taxon>
        <taxon>Dikarya</taxon>
        <taxon>Basidiomycota</taxon>
        <taxon>Agaricomycotina</taxon>
        <taxon>Agaricomycetes</taxon>
        <taxon>Agaricomycetidae</taxon>
        <taxon>Boletales</taxon>
        <taxon>Boletineae</taxon>
        <taxon>Boletaceae</taxon>
        <taxon>Boletoideae</taxon>
        <taxon>Boletus</taxon>
    </lineage>
</organism>
<dbReference type="InterPro" id="IPR002698">
    <property type="entry name" value="FTHF_cligase"/>
</dbReference>
<reference evidence="8" key="1">
    <citation type="submission" date="2021-03" db="EMBL/GenBank/DDBJ databases">
        <title>Evolutionary innovations through gain and loss of genes in the ectomycorrhizal Boletales.</title>
        <authorList>
            <person name="Wu G."/>
            <person name="Miyauchi S."/>
            <person name="Morin E."/>
            <person name="Yang Z.-L."/>
            <person name="Xu J."/>
            <person name="Martin F.M."/>
        </authorList>
    </citation>
    <scope>NUCLEOTIDE SEQUENCE</scope>
    <source>
        <strain evidence="8">BR01</strain>
    </source>
</reference>
<protein>
    <recommendedName>
        <fullName evidence="5 7">5-formyltetrahydrofolate cyclo-ligase</fullName>
        <ecNumber evidence="5 7">6.3.3.2</ecNumber>
    </recommendedName>
</protein>